<feature type="repeat" description="PPR" evidence="3">
    <location>
        <begin position="396"/>
        <end position="430"/>
    </location>
</feature>
<dbReference type="InterPro" id="IPR011990">
    <property type="entry name" value="TPR-like_helical_dom_sf"/>
</dbReference>
<evidence type="ECO:0000256" key="4">
    <source>
        <dbReference type="SAM" id="MobiDB-lite"/>
    </source>
</evidence>
<feature type="repeat" description="PPR" evidence="3">
    <location>
        <begin position="571"/>
        <end position="605"/>
    </location>
</feature>
<keyword evidence="2" id="KW-0677">Repeat</keyword>
<dbReference type="OrthoDB" id="185373at2759"/>
<feature type="repeat" description="PPR" evidence="3">
    <location>
        <begin position="1124"/>
        <end position="1158"/>
    </location>
</feature>
<feature type="repeat" description="PPR" evidence="3">
    <location>
        <begin position="1159"/>
        <end position="1193"/>
    </location>
</feature>
<feature type="repeat" description="PPR" evidence="3">
    <location>
        <begin position="466"/>
        <end position="500"/>
    </location>
</feature>
<feature type="non-terminal residue" evidence="5">
    <location>
        <position position="1"/>
    </location>
</feature>
<gene>
    <name evidence="5" type="ORF">Tsubulata_032536</name>
</gene>
<reference evidence="5" key="2">
    <citation type="journal article" date="2023" name="Plants (Basel)">
        <title>Annotation of the Turnera subulata (Passifloraceae) Draft Genome Reveals the S-Locus Evolved after the Divergence of Turneroideae from Passifloroideae in a Stepwise Manner.</title>
        <authorList>
            <person name="Henning P.M."/>
            <person name="Roalson E.H."/>
            <person name="Mir W."/>
            <person name="McCubbin A.G."/>
            <person name="Shore J.S."/>
        </authorList>
    </citation>
    <scope>NUCLEOTIDE SEQUENCE</scope>
    <source>
        <strain evidence="5">F60SS</strain>
    </source>
</reference>
<dbReference type="Pfam" id="PF13041">
    <property type="entry name" value="PPR_2"/>
    <property type="match status" value="6"/>
</dbReference>
<evidence type="ECO:0000256" key="1">
    <source>
        <dbReference type="ARBA" id="ARBA00007626"/>
    </source>
</evidence>
<feature type="region of interest" description="Disordered" evidence="4">
    <location>
        <begin position="686"/>
        <end position="716"/>
    </location>
</feature>
<feature type="non-terminal residue" evidence="5">
    <location>
        <position position="1285"/>
    </location>
</feature>
<dbReference type="FunFam" id="1.25.40.10:FF:000646">
    <property type="entry name" value="Pentatricopeptide repeat-containing protein, chloroplastic"/>
    <property type="match status" value="1"/>
</dbReference>
<dbReference type="Pfam" id="PF12854">
    <property type="entry name" value="PPR_1"/>
    <property type="match status" value="1"/>
</dbReference>
<dbReference type="Proteomes" id="UP001141552">
    <property type="component" value="Unassembled WGS sequence"/>
</dbReference>
<dbReference type="Pfam" id="PF01535">
    <property type="entry name" value="PPR"/>
    <property type="match status" value="7"/>
</dbReference>
<feature type="repeat" description="PPR" evidence="3">
    <location>
        <begin position="1194"/>
        <end position="1228"/>
    </location>
</feature>
<feature type="repeat" description="PPR" evidence="3">
    <location>
        <begin position="361"/>
        <end position="395"/>
    </location>
</feature>
<evidence type="ECO:0000256" key="3">
    <source>
        <dbReference type="PROSITE-ProRule" id="PRU00708"/>
    </source>
</evidence>
<dbReference type="PANTHER" id="PTHR47447:SF22">
    <property type="entry name" value="TETRATRICOPEPTIDE-LIKE HELICAL DOMAIN SUPERFAMILY"/>
    <property type="match status" value="1"/>
</dbReference>
<evidence type="ECO:0000313" key="5">
    <source>
        <dbReference type="EMBL" id="KAJ4832118.1"/>
    </source>
</evidence>
<dbReference type="SUPFAM" id="SSF81901">
    <property type="entry name" value="HCP-like"/>
    <property type="match status" value="1"/>
</dbReference>
<dbReference type="Gene3D" id="1.25.40.10">
    <property type="entry name" value="Tetratricopeptide repeat domain"/>
    <property type="match status" value="10"/>
</dbReference>
<feature type="repeat" description="PPR" evidence="3">
    <location>
        <begin position="431"/>
        <end position="465"/>
    </location>
</feature>
<dbReference type="InterPro" id="IPR002885">
    <property type="entry name" value="PPR_rpt"/>
</dbReference>
<comment type="caution">
    <text evidence="5">The sequence shown here is derived from an EMBL/GenBank/DDBJ whole genome shotgun (WGS) entry which is preliminary data.</text>
</comment>
<feature type="repeat" description="PPR" evidence="3">
    <location>
        <begin position="922"/>
        <end position="956"/>
    </location>
</feature>
<organism evidence="5 6">
    <name type="scientific">Turnera subulata</name>
    <dbReference type="NCBI Taxonomy" id="218843"/>
    <lineage>
        <taxon>Eukaryota</taxon>
        <taxon>Viridiplantae</taxon>
        <taxon>Streptophyta</taxon>
        <taxon>Embryophyta</taxon>
        <taxon>Tracheophyta</taxon>
        <taxon>Spermatophyta</taxon>
        <taxon>Magnoliopsida</taxon>
        <taxon>eudicotyledons</taxon>
        <taxon>Gunneridae</taxon>
        <taxon>Pentapetalae</taxon>
        <taxon>rosids</taxon>
        <taxon>fabids</taxon>
        <taxon>Malpighiales</taxon>
        <taxon>Passifloraceae</taxon>
        <taxon>Turnera</taxon>
    </lineage>
</organism>
<dbReference type="PANTHER" id="PTHR47447">
    <property type="entry name" value="OS03G0856100 PROTEIN"/>
    <property type="match status" value="1"/>
</dbReference>
<feature type="repeat" description="PPR" evidence="3">
    <location>
        <begin position="326"/>
        <end position="360"/>
    </location>
</feature>
<sequence>KKKKLTQTAFGLWVAADAIPPSCDVLSVSQHLLNSKSKDPFVWSVVKKEVSECVYGNWFLFSVSLHCLAFSESLLMAKLLQTFKRPSIVPTNCPSPDIAIAKKVVETLMQSRLKPLETLLPPLLSSLNSTVISLVLSNPSVPPRSCLAFFNFLKSNQSLVSHKPDVRAHVTLICRLFKARKFAEMKYLLTCMVVDGDLHCPVPDLVFLVEDGFKLEEPNFVVKLCDMLFRVYADCKMFEEGLRVFDYMVSNGLKIDDRSCIVCLLALKRCDKMLMCLGLFKKMVESNVEVTVYSMTILIDGLCRTGRVKRAKDLMVEMAGKGIKANVITYNTLLNAYVKRADPEGVNDVLRWMDADKVVYNEATYTILIQWYGNSGKISEVERLFEEIWERGINPGIYVYTSIINCNCKVGNVKRAFALFDEATENGLVPNVHTYAVLIDGVCKIGQMEAAEMLVNEMQSKGIDVSRVIFNSLINGYCKNGMINEALEVQGIMEKKGLENDVYTYNTIADGWRRVNRPEEAKRWLFTMVERGMPLNVVSYTTLIDIYCKEGNFAEANRLFEEMKKKREKPSTVTYNALIDGNCKQGKMKQAYKLRDEMEAKRIFSDIYTYTSLLHGECIFGRVDEAVKLFNEARGKGLSLNSVVYTAMIKGLSKEGSFLPSFLSHGSTVVVSSPSMASLPLTTTQTLHSSPAKPQNMPKTNQTYLSKPQFQPKSHSTVSNPYYNSMYSLCRQGQVRAAFDLLTEMDLKNVAISAEIYGLLLQECVYARDLFTGRQIHARVIKQGDLFARDEYIETKLFIFYAKCDLCGIAIGFHQRLRAKNVFSWAAVIGLYCRMGFNEEALMGYCEMMEGGILADNFVIPNVLKACGALGWIGFGRGVHGYAMKVGMGGCMFVASSLVDMYAKCGVLRDAKGMFDKMPERNVVAWNSIIGGCIHNGFDEEAIRLFYDMRLHDIEPSRVTLLSFLSASANLGAIGEGKQGHALAVLCGLQLDNVLGSSILNFYSKVGLIEDAESVFGRMMKKDIVAWNLLISSYVQCEQVEKALSMCRSMRIENVKFDSVTLDSILSISAKTKNVELGKEGHAYSVRNNLESDLAVARSIVDMYTKCGRIDDARKVFNCAMNRDVSMWNTLLTAYVEVGLAGKALKLFYQMQLESVPPNVISWNAVTLGLVMNGLINEAKDLFSQMLAVGIHPSLSTWTALISGLVHNGLNNEALLEFKQMQESGIKPNTESIRSAISACTNIGSLSHGRSIHGYSLRHDLWSNIPISNALVDMYLKCGELDRAK</sequence>
<dbReference type="PROSITE" id="PS51375">
    <property type="entry name" value="PPR"/>
    <property type="match status" value="16"/>
</dbReference>
<evidence type="ECO:0000256" key="2">
    <source>
        <dbReference type="ARBA" id="ARBA00022737"/>
    </source>
</evidence>
<feature type="repeat" description="PPR" evidence="3">
    <location>
        <begin position="501"/>
        <end position="535"/>
    </location>
</feature>
<name>A0A9Q0FIK9_9ROSI</name>
<reference evidence="5" key="1">
    <citation type="submission" date="2022-02" db="EMBL/GenBank/DDBJ databases">
        <authorList>
            <person name="Henning P.M."/>
            <person name="McCubbin A.G."/>
            <person name="Shore J.S."/>
        </authorList>
    </citation>
    <scope>NUCLEOTIDE SEQUENCE</scope>
    <source>
        <strain evidence="5">F60SS</strain>
        <tissue evidence="5">Leaves</tissue>
    </source>
</reference>
<dbReference type="EMBL" id="JAKUCV010005195">
    <property type="protein sequence ID" value="KAJ4832118.1"/>
    <property type="molecule type" value="Genomic_DNA"/>
</dbReference>
<keyword evidence="6" id="KW-1185">Reference proteome</keyword>
<feature type="repeat" description="PPR" evidence="3">
    <location>
        <begin position="291"/>
        <end position="325"/>
    </location>
</feature>
<protein>
    <recommendedName>
        <fullName evidence="7">Pentacotripeptide-repeat region of PRORP domain-containing protein</fullName>
    </recommendedName>
</protein>
<dbReference type="FunFam" id="1.25.40.10:FF:000285">
    <property type="entry name" value="Pentatricopeptide repeat-containing protein, chloroplastic"/>
    <property type="match status" value="1"/>
</dbReference>
<feature type="repeat" description="PPR" evidence="3">
    <location>
        <begin position="1023"/>
        <end position="1057"/>
    </location>
</feature>
<evidence type="ECO:0000313" key="6">
    <source>
        <dbReference type="Proteomes" id="UP001141552"/>
    </source>
</evidence>
<proteinExistence type="inferred from homology"/>
<evidence type="ECO:0008006" key="7">
    <source>
        <dbReference type="Google" id="ProtNLM"/>
    </source>
</evidence>
<comment type="similarity">
    <text evidence="1">Belongs to the PPR family. P subfamily.</text>
</comment>
<dbReference type="FunFam" id="1.25.40.10:FF:000380">
    <property type="entry name" value="Pentatricopeptide repeat-containing protein, chloroplastic"/>
    <property type="match status" value="1"/>
</dbReference>
<accession>A0A9Q0FIK9</accession>
<feature type="repeat" description="PPR" evidence="3">
    <location>
        <begin position="606"/>
        <end position="640"/>
    </location>
</feature>
<dbReference type="NCBIfam" id="TIGR00756">
    <property type="entry name" value="PPR"/>
    <property type="match status" value="16"/>
</dbReference>
<feature type="repeat" description="PPR" evidence="3">
    <location>
        <begin position="536"/>
        <end position="570"/>
    </location>
</feature>
<feature type="repeat" description="PPR" evidence="3">
    <location>
        <begin position="821"/>
        <end position="855"/>
    </location>
</feature>